<dbReference type="GO" id="GO:0006302">
    <property type="term" value="P:double-strand break repair"/>
    <property type="evidence" value="ECO:0007669"/>
    <property type="project" value="InterPro"/>
</dbReference>
<comment type="subunit">
    <text evidence="2">Heterodimer of SbcC and SbcD.</text>
</comment>
<feature type="coiled-coil region" evidence="4">
    <location>
        <begin position="297"/>
        <end position="345"/>
    </location>
</feature>
<evidence type="ECO:0000256" key="3">
    <source>
        <dbReference type="ARBA" id="ARBA00013368"/>
    </source>
</evidence>
<dbReference type="PANTHER" id="PTHR32114:SF2">
    <property type="entry name" value="ABC TRANSPORTER ABCH.3"/>
    <property type="match status" value="1"/>
</dbReference>
<dbReference type="GO" id="GO:0016887">
    <property type="term" value="F:ATP hydrolysis activity"/>
    <property type="evidence" value="ECO:0007669"/>
    <property type="project" value="InterPro"/>
</dbReference>
<dbReference type="PANTHER" id="PTHR32114">
    <property type="entry name" value="ABC TRANSPORTER ABCH.3"/>
    <property type="match status" value="1"/>
</dbReference>
<comment type="caution">
    <text evidence="6">The sequence shown here is derived from an EMBL/GenBank/DDBJ whole genome shotgun (WGS) entry which is preliminary data.</text>
</comment>
<dbReference type="Proteomes" id="UP000266177">
    <property type="component" value="Unassembled WGS sequence"/>
</dbReference>
<dbReference type="InterPro" id="IPR038729">
    <property type="entry name" value="Rad50/SbcC_AAA"/>
</dbReference>
<dbReference type="Gene3D" id="3.40.50.300">
    <property type="entry name" value="P-loop containing nucleotide triphosphate hydrolases"/>
    <property type="match status" value="1"/>
</dbReference>
<evidence type="ECO:0000256" key="1">
    <source>
        <dbReference type="ARBA" id="ARBA00006930"/>
    </source>
</evidence>
<evidence type="ECO:0000259" key="5">
    <source>
        <dbReference type="Pfam" id="PF13476"/>
    </source>
</evidence>
<gene>
    <name evidence="6" type="ORF">DQX05_01160</name>
</gene>
<feature type="coiled-coil region" evidence="4">
    <location>
        <begin position="394"/>
        <end position="449"/>
    </location>
</feature>
<dbReference type="Pfam" id="PF13476">
    <property type="entry name" value="AAA_23"/>
    <property type="match status" value="1"/>
</dbReference>
<proteinExistence type="inferred from homology"/>
<organism evidence="6 7">
    <name type="scientific">Paenibacillus thiaminolyticus</name>
    <name type="common">Bacillus thiaminolyticus</name>
    <dbReference type="NCBI Taxonomy" id="49283"/>
    <lineage>
        <taxon>Bacteria</taxon>
        <taxon>Bacillati</taxon>
        <taxon>Bacillota</taxon>
        <taxon>Bacilli</taxon>
        <taxon>Bacillales</taxon>
        <taxon>Paenibacillaceae</taxon>
        <taxon>Paenibacillus</taxon>
    </lineage>
</organism>
<feature type="domain" description="Rad50/SbcC-type AAA" evidence="5">
    <location>
        <begin position="8"/>
        <end position="259"/>
    </location>
</feature>
<dbReference type="EMBL" id="QYZD01000001">
    <property type="protein sequence ID" value="RJG26671.1"/>
    <property type="molecule type" value="Genomic_DNA"/>
</dbReference>
<protein>
    <recommendedName>
        <fullName evidence="3">Nuclease SbcCD subunit C</fullName>
    </recommendedName>
</protein>
<dbReference type="Gene3D" id="1.10.287.510">
    <property type="entry name" value="Helix hairpin bin"/>
    <property type="match status" value="1"/>
</dbReference>
<reference evidence="6 7" key="1">
    <citation type="submission" date="2018-09" db="EMBL/GenBank/DDBJ databases">
        <title>Paenibacillus SK2017-BO5.</title>
        <authorList>
            <person name="Piskunova J.V."/>
            <person name="Dubiley S.A."/>
            <person name="Severinov K.V."/>
        </authorList>
    </citation>
    <scope>NUCLEOTIDE SEQUENCE [LARGE SCALE GENOMIC DNA]</scope>
    <source>
        <strain evidence="6 7">BO5</strain>
    </source>
</reference>
<dbReference type="OrthoDB" id="1698838at2"/>
<name>A0A3A3GQ46_PANTH</name>
<dbReference type="RefSeq" id="WP_119790150.1">
    <property type="nucleotide sequence ID" value="NZ_QYZD01000001.1"/>
</dbReference>
<comment type="similarity">
    <text evidence="1">Belongs to the SMC family. SbcC subfamily.</text>
</comment>
<dbReference type="SUPFAM" id="SSF52540">
    <property type="entry name" value="P-loop containing nucleoside triphosphate hydrolases"/>
    <property type="match status" value="1"/>
</dbReference>
<sequence length="663" mass="75306">MNKIIMERLTVRNFKGFRNFELVTNGGNVDVYGDNGIGKTSIFDAFMWGLFGKDSTNRTDFEIKELDGAGNVLQHGLDHEVELVLSLDGRRKTFRRVYAEKWTKKRGAARAEFTGHTTSYFVDGVPVKQGEYAAAVDAVIKEDVFKLLTNPAFFNEQLKWEQRRRILLEVCGDITDAEVIHSNKELERLPDILNGRSIEDHRKVVAARRSDINKELEKIPVRIDEARRSAPDIAELDEELLQEDIQTLRSRISAKEEELSRIQSGGEIAVKEKRLREIETDLIGIKNDLQQETLNLIASKRAGVDALHREVDELRRRIDDAEQRIEMNKRKAQSREVEAKRLREEWATVNSQPMPDHHHDENCPTCGQALPDEQLQAAHDKVLSDFNRRKAKQMEEISVQGKEAMAEAERLRQEAERFTFVLDENQRALAGKQEALSAAEAELATLRSDMQDPTADPRHQHLQTEALSVRQEIEQLRSCTLAAAGAVQHQIAGLRAELESLEAEKAKIGQARAIEQRIIELEKQEKALASEFEQLEQELFLTEEFIRTKVSMLESKINSKFRYARFKLFDQQVNGGLKEVCVTTFKGVPYDGGLNNAARINVGLDIINTLSEHYGFSAPIYVDNAEAVTKLIDTNAQVIRLVVSEADKQLRVVTENNSMQEAI</sequence>
<accession>A0A3A3GQ46</accession>
<dbReference type="InterPro" id="IPR027417">
    <property type="entry name" value="P-loop_NTPase"/>
</dbReference>
<evidence type="ECO:0000313" key="7">
    <source>
        <dbReference type="Proteomes" id="UP000266177"/>
    </source>
</evidence>
<evidence type="ECO:0000256" key="2">
    <source>
        <dbReference type="ARBA" id="ARBA00011322"/>
    </source>
</evidence>
<evidence type="ECO:0000313" key="6">
    <source>
        <dbReference type="EMBL" id="RJG26671.1"/>
    </source>
</evidence>
<feature type="coiled-coil region" evidence="4">
    <location>
        <begin position="484"/>
        <end position="538"/>
    </location>
</feature>
<dbReference type="AlphaFoldDB" id="A0A3A3GQ46"/>
<evidence type="ECO:0000256" key="4">
    <source>
        <dbReference type="SAM" id="Coils"/>
    </source>
</evidence>
<keyword evidence="4" id="KW-0175">Coiled coil</keyword>